<gene>
    <name evidence="3" type="ORF">A2V91_03665</name>
</gene>
<organism evidence="3 4">
    <name type="scientific">Candidatus Muproteobacteria bacterium RBG_16_64_10</name>
    <dbReference type="NCBI Taxonomy" id="1817757"/>
    <lineage>
        <taxon>Bacteria</taxon>
        <taxon>Pseudomonadati</taxon>
        <taxon>Pseudomonadota</taxon>
        <taxon>Candidatus Muproteobacteria</taxon>
    </lineage>
</organism>
<dbReference type="GO" id="GO:0016020">
    <property type="term" value="C:membrane"/>
    <property type="evidence" value="ECO:0007669"/>
    <property type="project" value="InterPro"/>
</dbReference>
<comment type="caution">
    <text evidence="3">The sequence shown here is derived from an EMBL/GenBank/DDBJ whole genome shotgun (WGS) entry which is preliminary data.</text>
</comment>
<feature type="transmembrane region" description="Helical" evidence="1">
    <location>
        <begin position="131"/>
        <end position="156"/>
    </location>
</feature>
<dbReference type="Proteomes" id="UP000179334">
    <property type="component" value="Unassembled WGS sequence"/>
</dbReference>
<evidence type="ECO:0000256" key="1">
    <source>
        <dbReference type="SAM" id="Phobius"/>
    </source>
</evidence>
<evidence type="ECO:0000313" key="4">
    <source>
        <dbReference type="Proteomes" id="UP000179334"/>
    </source>
</evidence>
<protein>
    <recommendedName>
        <fullName evidence="2">Copper resistance protein D domain-containing protein</fullName>
    </recommendedName>
</protein>
<dbReference type="InterPro" id="IPR008457">
    <property type="entry name" value="Cu-R_CopD_dom"/>
</dbReference>
<evidence type="ECO:0000259" key="2">
    <source>
        <dbReference type="Pfam" id="PF05425"/>
    </source>
</evidence>
<feature type="transmembrane region" description="Helical" evidence="1">
    <location>
        <begin position="47"/>
        <end position="69"/>
    </location>
</feature>
<accession>A0A1F6T0G3</accession>
<name>A0A1F6T0G3_9PROT</name>
<keyword evidence="1" id="KW-0472">Membrane</keyword>
<keyword evidence="1" id="KW-0812">Transmembrane</keyword>
<proteinExistence type="predicted"/>
<feature type="domain" description="Copper resistance protein D" evidence="2">
    <location>
        <begin position="45"/>
        <end position="145"/>
    </location>
</feature>
<evidence type="ECO:0000313" key="3">
    <source>
        <dbReference type="EMBL" id="OGI38459.1"/>
    </source>
</evidence>
<dbReference type="Pfam" id="PF05425">
    <property type="entry name" value="CopD"/>
    <property type="match status" value="1"/>
</dbReference>
<dbReference type="EMBL" id="MFSR01000074">
    <property type="protein sequence ID" value="OGI38459.1"/>
    <property type="molecule type" value="Genomic_DNA"/>
</dbReference>
<keyword evidence="1" id="KW-1133">Transmembrane helix</keyword>
<dbReference type="AlphaFoldDB" id="A0A1F6T0G3"/>
<sequence length="160" mass="17752">MPFAITLHVLLAVIWVGGMFFAYMALRPVAASLLEPPLRLPLWSQTFARFFPWVWAAVLLLPLTGYWMILGPFEGFANAGWHIHLMQGTGWAMIVLFLHVYVAPYRRMNRAIAAADWPVAAKQLAQIRRLIGVNLILGLITTTVATGGAYLAGYLASLND</sequence>
<feature type="transmembrane region" description="Helical" evidence="1">
    <location>
        <begin position="6"/>
        <end position="26"/>
    </location>
</feature>
<feature type="transmembrane region" description="Helical" evidence="1">
    <location>
        <begin position="81"/>
        <end position="102"/>
    </location>
</feature>
<reference evidence="3 4" key="1">
    <citation type="journal article" date="2016" name="Nat. Commun.">
        <title>Thousands of microbial genomes shed light on interconnected biogeochemical processes in an aquifer system.</title>
        <authorList>
            <person name="Anantharaman K."/>
            <person name="Brown C.T."/>
            <person name="Hug L.A."/>
            <person name="Sharon I."/>
            <person name="Castelle C.J."/>
            <person name="Probst A.J."/>
            <person name="Thomas B.C."/>
            <person name="Singh A."/>
            <person name="Wilkins M.J."/>
            <person name="Karaoz U."/>
            <person name="Brodie E.L."/>
            <person name="Williams K.H."/>
            <person name="Hubbard S.S."/>
            <person name="Banfield J.F."/>
        </authorList>
    </citation>
    <scope>NUCLEOTIDE SEQUENCE [LARGE SCALE GENOMIC DNA]</scope>
</reference>